<dbReference type="RefSeq" id="WP_177167179.1">
    <property type="nucleotide sequence ID" value="NZ_FOHJ01000002.1"/>
</dbReference>
<dbReference type="Proteomes" id="UP000199095">
    <property type="component" value="Unassembled WGS sequence"/>
</dbReference>
<organism evidence="2 3">
    <name type="scientific">Salinibacillus kushneri</name>
    <dbReference type="NCBI Taxonomy" id="237682"/>
    <lineage>
        <taxon>Bacteria</taxon>
        <taxon>Bacillati</taxon>
        <taxon>Bacillota</taxon>
        <taxon>Bacilli</taxon>
        <taxon>Bacillales</taxon>
        <taxon>Bacillaceae</taxon>
        <taxon>Salinibacillus</taxon>
    </lineage>
</organism>
<evidence type="ECO:0000313" key="3">
    <source>
        <dbReference type="Proteomes" id="UP000199095"/>
    </source>
</evidence>
<dbReference type="AlphaFoldDB" id="A0A1I0BG59"/>
<name>A0A1I0BG59_9BACI</name>
<keyword evidence="3" id="KW-1185">Reference proteome</keyword>
<dbReference type="EMBL" id="FOHJ01000002">
    <property type="protein sequence ID" value="SET05780.1"/>
    <property type="molecule type" value="Genomic_DNA"/>
</dbReference>
<gene>
    <name evidence="2" type="ORF">SAMN05421676_102461</name>
</gene>
<dbReference type="InterPro" id="IPR025870">
    <property type="entry name" value="Glyoxalase-like_dom"/>
</dbReference>
<dbReference type="PANTHER" id="PTHR40265:SF1">
    <property type="entry name" value="GLYOXALASE-LIKE DOMAIN-CONTAINING PROTEIN"/>
    <property type="match status" value="1"/>
</dbReference>
<dbReference type="SUPFAM" id="SSF54593">
    <property type="entry name" value="Glyoxalase/Bleomycin resistance protein/Dihydroxybiphenyl dioxygenase"/>
    <property type="match status" value="1"/>
</dbReference>
<proteinExistence type="predicted"/>
<dbReference type="Pfam" id="PF13468">
    <property type="entry name" value="Glyoxalase_3"/>
    <property type="match status" value="1"/>
</dbReference>
<feature type="domain" description="Glyoxalase-like" evidence="1">
    <location>
        <begin position="4"/>
        <end position="177"/>
    </location>
</feature>
<evidence type="ECO:0000313" key="2">
    <source>
        <dbReference type="EMBL" id="SET05780.1"/>
    </source>
</evidence>
<dbReference type="Gene3D" id="3.10.180.10">
    <property type="entry name" value="2,3-Dihydroxybiphenyl 1,2-Dioxygenase, domain 1"/>
    <property type="match status" value="1"/>
</dbReference>
<accession>A0A1I0BG59</accession>
<dbReference type="STRING" id="237682.SAMN05421676_102461"/>
<sequence>MLAFDHLVVFSKSIEKEVQDFTNQYDLIFSKGGNHEPWGTYNHVAFMSNNSYIEWLGINDSNKAKASDNPLIQHAAFANDQNHEGPIQFALRTQQMDNLIHHYQKNGVSYKGPFPGSRKKPDGTTLSWRMLFPEYEAGQNVKPFLIEWEKEGNHPPNQDMVNSVPFTAIQIGVSSINQEVEAFTNIYKLPEPEFSQNDYGQTIAEWPLENGDLQLVKGNHLNARFGHMIYSS</sequence>
<dbReference type="InterPro" id="IPR029068">
    <property type="entry name" value="Glyas_Bleomycin-R_OHBP_Dase"/>
</dbReference>
<protein>
    <submittedName>
        <fullName evidence="2">Glyoxalase-like domain-containing protein</fullName>
    </submittedName>
</protein>
<dbReference type="PANTHER" id="PTHR40265">
    <property type="entry name" value="BLL2707 PROTEIN"/>
    <property type="match status" value="1"/>
</dbReference>
<evidence type="ECO:0000259" key="1">
    <source>
        <dbReference type="Pfam" id="PF13468"/>
    </source>
</evidence>
<reference evidence="3" key="1">
    <citation type="submission" date="2016-10" db="EMBL/GenBank/DDBJ databases">
        <authorList>
            <person name="Varghese N."/>
            <person name="Submissions S."/>
        </authorList>
    </citation>
    <scope>NUCLEOTIDE SEQUENCE [LARGE SCALE GENOMIC DNA]</scope>
    <source>
        <strain evidence="3">CGMCC 1.3566</strain>
    </source>
</reference>